<keyword evidence="4 8" id="KW-0274">FAD</keyword>
<dbReference type="PIRSF" id="PIRSF000332">
    <property type="entry name" value="FMO"/>
    <property type="match status" value="1"/>
</dbReference>
<keyword evidence="5" id="KW-0521">NADP</keyword>
<evidence type="ECO:0000256" key="3">
    <source>
        <dbReference type="ARBA" id="ARBA00022630"/>
    </source>
</evidence>
<dbReference type="OrthoDB" id="66881at2759"/>
<dbReference type="FunCoup" id="A0A482X537">
    <property type="interactions" value="82"/>
</dbReference>
<dbReference type="Proteomes" id="UP000291343">
    <property type="component" value="Unassembled WGS sequence"/>
</dbReference>
<evidence type="ECO:0000256" key="7">
    <source>
        <dbReference type="ARBA" id="ARBA00023033"/>
    </source>
</evidence>
<dbReference type="PRINTS" id="PR00370">
    <property type="entry name" value="FMOXYGENASE"/>
</dbReference>
<dbReference type="SUPFAM" id="SSF51905">
    <property type="entry name" value="FAD/NAD(P)-binding domain"/>
    <property type="match status" value="2"/>
</dbReference>
<dbReference type="InParanoid" id="A0A482X537"/>
<dbReference type="PANTHER" id="PTHR23023">
    <property type="entry name" value="DIMETHYLANILINE MONOOXYGENASE"/>
    <property type="match status" value="1"/>
</dbReference>
<dbReference type="InterPro" id="IPR020946">
    <property type="entry name" value="Flavin_mOase-like"/>
</dbReference>
<dbReference type="SMR" id="A0A482X537"/>
<dbReference type="EMBL" id="QKKF02017590">
    <property type="protein sequence ID" value="RZF40843.1"/>
    <property type="molecule type" value="Genomic_DNA"/>
</dbReference>
<evidence type="ECO:0000256" key="1">
    <source>
        <dbReference type="ARBA" id="ARBA00001974"/>
    </source>
</evidence>
<dbReference type="EC" id="1.-.-.-" evidence="8"/>
<comment type="similarity">
    <text evidence="2 8">Belongs to the FMO family.</text>
</comment>
<keyword evidence="3 8" id="KW-0285">Flavoprotein</keyword>
<dbReference type="GO" id="GO:0050661">
    <property type="term" value="F:NADP binding"/>
    <property type="evidence" value="ECO:0007669"/>
    <property type="project" value="InterPro"/>
</dbReference>
<accession>A0A482X537</accession>
<keyword evidence="6 8" id="KW-0560">Oxidoreductase</keyword>
<keyword evidence="10" id="KW-1185">Reference proteome</keyword>
<evidence type="ECO:0000313" key="10">
    <source>
        <dbReference type="Proteomes" id="UP000291343"/>
    </source>
</evidence>
<dbReference type="GO" id="GO:0004499">
    <property type="term" value="F:N,N-dimethylaniline monooxygenase activity"/>
    <property type="evidence" value="ECO:0007669"/>
    <property type="project" value="InterPro"/>
</dbReference>
<gene>
    <name evidence="9" type="ORF">LSTR_LSTR003353</name>
</gene>
<evidence type="ECO:0000256" key="8">
    <source>
        <dbReference type="RuleBase" id="RU361177"/>
    </source>
</evidence>
<dbReference type="FunFam" id="3.50.50.60:FF:000138">
    <property type="entry name" value="Flavin-containing monooxygenase"/>
    <property type="match status" value="1"/>
</dbReference>
<comment type="caution">
    <text evidence="9">The sequence shown here is derived from an EMBL/GenBank/DDBJ whole genome shotgun (WGS) entry which is preliminary data.</text>
</comment>
<evidence type="ECO:0000256" key="5">
    <source>
        <dbReference type="ARBA" id="ARBA00022857"/>
    </source>
</evidence>
<dbReference type="InterPro" id="IPR050346">
    <property type="entry name" value="FMO-like"/>
</dbReference>
<proteinExistence type="inferred from homology"/>
<comment type="cofactor">
    <cofactor evidence="1 8">
        <name>FAD</name>
        <dbReference type="ChEBI" id="CHEBI:57692"/>
    </cofactor>
</comment>
<organism evidence="9 10">
    <name type="scientific">Laodelphax striatellus</name>
    <name type="common">Small brown planthopper</name>
    <name type="synonym">Delphax striatella</name>
    <dbReference type="NCBI Taxonomy" id="195883"/>
    <lineage>
        <taxon>Eukaryota</taxon>
        <taxon>Metazoa</taxon>
        <taxon>Ecdysozoa</taxon>
        <taxon>Arthropoda</taxon>
        <taxon>Hexapoda</taxon>
        <taxon>Insecta</taxon>
        <taxon>Pterygota</taxon>
        <taxon>Neoptera</taxon>
        <taxon>Paraneoptera</taxon>
        <taxon>Hemiptera</taxon>
        <taxon>Auchenorrhyncha</taxon>
        <taxon>Fulgoroidea</taxon>
        <taxon>Delphacidae</taxon>
        <taxon>Criomorphinae</taxon>
        <taxon>Laodelphax</taxon>
    </lineage>
</organism>
<evidence type="ECO:0000313" key="9">
    <source>
        <dbReference type="EMBL" id="RZF40843.1"/>
    </source>
</evidence>
<dbReference type="STRING" id="195883.A0A482X537"/>
<protein>
    <recommendedName>
        <fullName evidence="8">Flavin-containing monooxygenase</fullName>
        <ecNumber evidence="8">1.-.-.-</ecNumber>
    </recommendedName>
</protein>
<evidence type="ECO:0000256" key="6">
    <source>
        <dbReference type="ARBA" id="ARBA00023002"/>
    </source>
</evidence>
<sequence length="442" mass="49738">MASAGSEGRGSGGGKKVGVIGGGAAGVCAARHCVAAPGGQGVTGPPNHVVVFEQTDQLGGTWVYTEQTGIDPRTQLPVHSSMYKNLRTNLPKEVMGFPDYQIPEQERSYISSQDILRFINDYADNFDVRKHVKFNHHVTNVRPKHGGGWLLEARDLVNNKIRTYQFDAIMICNGHYHTPLWPNIHGIETFTGIQQHSHDFRFSGPYRDKTVVVVGGGPSGNDIALDISSTAKQVLLSHHIKEGILTKFPPNVRLKPDIERIKLKTVHFSDGTICPDVDVLLYCTGYKYSFPFLSDDCGITVEENCVQPLFKHFININHPTMCFIGLPFYVCAFTMFDLQVRAFLCYLNGDVILPSKELMLLDTRDEMRIRAEKGLKKKQFHMMGEDQGPYYDDLAKLGNFDPVPSVLAKLHNESSRRFLEDLVNYRNDIYRIVDKNNYIQIK</sequence>
<dbReference type="InterPro" id="IPR036188">
    <property type="entry name" value="FAD/NAD-bd_sf"/>
</dbReference>
<evidence type="ECO:0000256" key="4">
    <source>
        <dbReference type="ARBA" id="ARBA00022827"/>
    </source>
</evidence>
<evidence type="ECO:0000256" key="2">
    <source>
        <dbReference type="ARBA" id="ARBA00009183"/>
    </source>
</evidence>
<dbReference type="AlphaFoldDB" id="A0A482X537"/>
<keyword evidence="7 8" id="KW-0503">Monooxygenase</keyword>
<dbReference type="GO" id="GO:0050660">
    <property type="term" value="F:flavin adenine dinucleotide binding"/>
    <property type="evidence" value="ECO:0007669"/>
    <property type="project" value="InterPro"/>
</dbReference>
<dbReference type="InterPro" id="IPR000960">
    <property type="entry name" value="Flavin_mOase"/>
</dbReference>
<name>A0A482X537_LAOST</name>
<dbReference type="Gene3D" id="3.50.50.60">
    <property type="entry name" value="FAD/NAD(P)-binding domain"/>
    <property type="match status" value="2"/>
</dbReference>
<dbReference type="Pfam" id="PF00743">
    <property type="entry name" value="FMO-like"/>
    <property type="match status" value="2"/>
</dbReference>
<reference evidence="9 10" key="1">
    <citation type="journal article" date="2017" name="Gigascience">
        <title>Genome sequence of the small brown planthopper, Laodelphax striatellus.</title>
        <authorList>
            <person name="Zhu J."/>
            <person name="Jiang F."/>
            <person name="Wang X."/>
            <person name="Yang P."/>
            <person name="Bao Y."/>
            <person name="Zhao W."/>
            <person name="Wang W."/>
            <person name="Lu H."/>
            <person name="Wang Q."/>
            <person name="Cui N."/>
            <person name="Li J."/>
            <person name="Chen X."/>
            <person name="Luo L."/>
            <person name="Yu J."/>
            <person name="Kang L."/>
            <person name="Cui F."/>
        </authorList>
    </citation>
    <scope>NUCLEOTIDE SEQUENCE [LARGE SCALE GENOMIC DNA]</scope>
    <source>
        <strain evidence="9">Lst14</strain>
    </source>
</reference>